<keyword evidence="1" id="KW-0472">Membrane</keyword>
<dbReference type="EMBL" id="JACGZW010000002">
    <property type="protein sequence ID" value="MBB1152524.1"/>
    <property type="molecule type" value="Genomic_DNA"/>
</dbReference>
<evidence type="ECO:0000313" key="2">
    <source>
        <dbReference type="EMBL" id="MBB1152524.1"/>
    </source>
</evidence>
<keyword evidence="3" id="KW-1185">Reference proteome</keyword>
<dbReference type="AlphaFoldDB" id="A0A7W3VT08"/>
<evidence type="ECO:0008006" key="4">
    <source>
        <dbReference type="Google" id="ProtNLM"/>
    </source>
</evidence>
<gene>
    <name evidence="2" type="ORF">H4281_05235</name>
</gene>
<comment type="caution">
    <text evidence="2">The sequence shown here is derived from an EMBL/GenBank/DDBJ whole genome shotgun (WGS) entry which is preliminary data.</text>
</comment>
<protein>
    <recommendedName>
        <fullName evidence="4">DUF998 domain-containing protein</fullName>
    </recommendedName>
</protein>
<proteinExistence type="predicted"/>
<feature type="transmembrane region" description="Helical" evidence="1">
    <location>
        <begin position="265"/>
        <end position="281"/>
    </location>
</feature>
<evidence type="ECO:0000256" key="1">
    <source>
        <dbReference type="SAM" id="Phobius"/>
    </source>
</evidence>
<feature type="transmembrane region" description="Helical" evidence="1">
    <location>
        <begin position="203"/>
        <end position="221"/>
    </location>
</feature>
<dbReference type="RefSeq" id="WP_182889735.1">
    <property type="nucleotide sequence ID" value="NZ_JACGZW010000002.1"/>
</dbReference>
<name>A0A7W3VT08_9PSEU</name>
<evidence type="ECO:0000313" key="3">
    <source>
        <dbReference type="Proteomes" id="UP000526734"/>
    </source>
</evidence>
<dbReference type="Proteomes" id="UP000526734">
    <property type="component" value="Unassembled WGS sequence"/>
</dbReference>
<feature type="transmembrane region" description="Helical" evidence="1">
    <location>
        <begin position="31"/>
        <end position="49"/>
    </location>
</feature>
<accession>A0A7W3VT08</accession>
<keyword evidence="1" id="KW-1133">Transmembrane helix</keyword>
<reference evidence="2 3" key="1">
    <citation type="submission" date="2020-08" db="EMBL/GenBank/DDBJ databases">
        <title>Amycolatopsis sp. nov. DR6-1 isolated from Dendrobium heterocarpum.</title>
        <authorList>
            <person name="Tedsree N."/>
            <person name="Kuncharoen N."/>
            <person name="Likhitwitayawuid K."/>
            <person name="Tanasupawat S."/>
        </authorList>
    </citation>
    <scope>NUCLEOTIDE SEQUENCE [LARGE SCALE GENOMIC DNA]</scope>
    <source>
        <strain evidence="2 3">DR6-1</strain>
    </source>
</reference>
<organism evidence="2 3">
    <name type="scientific">Amycolatopsis dendrobii</name>
    <dbReference type="NCBI Taxonomy" id="2760662"/>
    <lineage>
        <taxon>Bacteria</taxon>
        <taxon>Bacillati</taxon>
        <taxon>Actinomycetota</taxon>
        <taxon>Actinomycetes</taxon>
        <taxon>Pseudonocardiales</taxon>
        <taxon>Pseudonocardiaceae</taxon>
        <taxon>Amycolatopsis</taxon>
    </lineage>
</organism>
<feature type="transmembrane region" description="Helical" evidence="1">
    <location>
        <begin position="233"/>
        <end position="253"/>
    </location>
</feature>
<sequence length="320" mass="33533">MVRQAIALFFLAPLVGEYLLGNTPVTDVGSLFLFAPMYGGGALLIREVARRTGRGWAAIVPFAAAYALLEEGPIDMMLWNPAYGGFDLAAVYSETYVPALGTSVQLLQDVLTMHPVWSICVPIAIVEAFCRDRTQPWLGKAGLPVVAVVFAAGSAALCAMQIASTGFVASAGQLGWAGAAVAGLVALGFWLGRRPVPRRDGAAPAPAVVGVAAFGATSLVWCREFLPDGVAQPAVAAGWCVLVAAAVALVFRWCRSAGWGAPHRLALAAGALVTYVWVGWFHARDMDIPRTTALLSTIGYAIAVAALLLAAFKRASAHRI</sequence>
<feature type="transmembrane region" description="Helical" evidence="1">
    <location>
        <begin position="174"/>
        <end position="191"/>
    </location>
</feature>
<feature type="transmembrane region" description="Helical" evidence="1">
    <location>
        <begin position="293"/>
        <end position="312"/>
    </location>
</feature>
<feature type="transmembrane region" description="Helical" evidence="1">
    <location>
        <begin position="141"/>
        <end position="162"/>
    </location>
</feature>
<keyword evidence="1" id="KW-0812">Transmembrane</keyword>